<feature type="region of interest" description="Disordered" evidence="6">
    <location>
        <begin position="243"/>
        <end position="352"/>
    </location>
</feature>
<dbReference type="PANTHER" id="PTHR23511">
    <property type="entry name" value="SYNAPTIC VESICLE GLYCOPROTEIN 2"/>
    <property type="match status" value="1"/>
</dbReference>
<feature type="transmembrane region" description="Helical" evidence="7">
    <location>
        <begin position="183"/>
        <end position="204"/>
    </location>
</feature>
<evidence type="ECO:0000313" key="10">
    <source>
        <dbReference type="Proteomes" id="UP000650467"/>
    </source>
</evidence>
<dbReference type="InterPro" id="IPR020846">
    <property type="entry name" value="MFS_dom"/>
</dbReference>
<keyword evidence="3 7" id="KW-0812">Transmembrane</keyword>
<evidence type="ECO:0000256" key="7">
    <source>
        <dbReference type="SAM" id="Phobius"/>
    </source>
</evidence>
<feature type="transmembrane region" description="Helical" evidence="7">
    <location>
        <begin position="96"/>
        <end position="113"/>
    </location>
</feature>
<evidence type="ECO:0000259" key="8">
    <source>
        <dbReference type="PROSITE" id="PS50850"/>
    </source>
</evidence>
<organism evidence="9 10">
    <name type="scientific">Chlamydomonas incerta</name>
    <dbReference type="NCBI Taxonomy" id="51695"/>
    <lineage>
        <taxon>Eukaryota</taxon>
        <taxon>Viridiplantae</taxon>
        <taxon>Chlorophyta</taxon>
        <taxon>core chlorophytes</taxon>
        <taxon>Chlorophyceae</taxon>
        <taxon>CS clade</taxon>
        <taxon>Chlamydomonadales</taxon>
        <taxon>Chlamydomonadaceae</taxon>
        <taxon>Chlamydomonas</taxon>
    </lineage>
</organism>
<keyword evidence="2" id="KW-0813">Transport</keyword>
<dbReference type="Proteomes" id="UP000650467">
    <property type="component" value="Unassembled WGS sequence"/>
</dbReference>
<dbReference type="GO" id="GO:0016020">
    <property type="term" value="C:membrane"/>
    <property type="evidence" value="ECO:0007669"/>
    <property type="project" value="UniProtKB-SubCell"/>
</dbReference>
<feature type="domain" description="Major facilitator superfamily (MFS) profile" evidence="8">
    <location>
        <begin position="30"/>
        <end position="691"/>
    </location>
</feature>
<feature type="transmembrane region" description="Helical" evidence="7">
    <location>
        <begin position="637"/>
        <end position="660"/>
    </location>
</feature>
<feature type="transmembrane region" description="Helical" evidence="7">
    <location>
        <begin position="602"/>
        <end position="625"/>
    </location>
</feature>
<evidence type="ECO:0000256" key="2">
    <source>
        <dbReference type="ARBA" id="ARBA00022448"/>
    </source>
</evidence>
<feature type="transmembrane region" description="Helical" evidence="7">
    <location>
        <begin position="496"/>
        <end position="516"/>
    </location>
</feature>
<evidence type="ECO:0000256" key="5">
    <source>
        <dbReference type="ARBA" id="ARBA00023136"/>
    </source>
</evidence>
<feature type="transmembrane region" description="Helical" evidence="7">
    <location>
        <begin position="68"/>
        <end position="87"/>
    </location>
</feature>
<feature type="transmembrane region" description="Helical" evidence="7">
    <location>
        <begin position="464"/>
        <end position="484"/>
    </location>
</feature>
<dbReference type="EMBL" id="JAEHOC010000044">
    <property type="protein sequence ID" value="KAG2426985.1"/>
    <property type="molecule type" value="Genomic_DNA"/>
</dbReference>
<feature type="transmembrane region" description="Helical" evidence="7">
    <location>
        <begin position="666"/>
        <end position="688"/>
    </location>
</feature>
<keyword evidence="10" id="KW-1185">Reference proteome</keyword>
<dbReference type="OrthoDB" id="512346at2759"/>
<keyword evidence="4 7" id="KW-1133">Transmembrane helix</keyword>
<evidence type="ECO:0000256" key="3">
    <source>
        <dbReference type="ARBA" id="ARBA00022692"/>
    </source>
</evidence>
<evidence type="ECO:0000256" key="6">
    <source>
        <dbReference type="SAM" id="MobiDB-lite"/>
    </source>
</evidence>
<feature type="compositionally biased region" description="Pro residues" evidence="6">
    <location>
        <begin position="527"/>
        <end position="537"/>
    </location>
</feature>
<dbReference type="InterPro" id="IPR011701">
    <property type="entry name" value="MFS"/>
</dbReference>
<proteinExistence type="predicted"/>
<evidence type="ECO:0000256" key="4">
    <source>
        <dbReference type="ARBA" id="ARBA00022989"/>
    </source>
</evidence>
<dbReference type="Gene3D" id="1.20.1250.20">
    <property type="entry name" value="MFS general substrate transporter like domains"/>
    <property type="match status" value="3"/>
</dbReference>
<reference evidence="9" key="1">
    <citation type="journal article" date="2020" name="bioRxiv">
        <title>Comparative genomics of Chlamydomonas.</title>
        <authorList>
            <person name="Craig R.J."/>
            <person name="Hasan A.R."/>
            <person name="Ness R.W."/>
            <person name="Keightley P.D."/>
        </authorList>
    </citation>
    <scope>NUCLEOTIDE SEQUENCE</scope>
    <source>
        <strain evidence="9">SAG 7.73</strain>
    </source>
</reference>
<dbReference type="InterPro" id="IPR036259">
    <property type="entry name" value="MFS_trans_sf"/>
</dbReference>
<accession>A0A835VT89</accession>
<comment type="subcellular location">
    <subcellularLocation>
        <location evidence="1">Membrane</location>
        <topology evidence="1">Multi-pass membrane protein</topology>
    </subcellularLocation>
</comment>
<name>A0A835VT89_CHLIN</name>
<dbReference type="AlphaFoldDB" id="A0A835VT89"/>
<feature type="transmembrane region" description="Helical" evidence="7">
    <location>
        <begin position="153"/>
        <end position="177"/>
    </location>
</feature>
<dbReference type="PROSITE" id="PS50850">
    <property type="entry name" value="MFS"/>
    <property type="match status" value="1"/>
</dbReference>
<dbReference type="SUPFAM" id="SSF103473">
    <property type="entry name" value="MFS general substrate transporter"/>
    <property type="match status" value="1"/>
</dbReference>
<sequence>MGGGGEVAVSLPWVDDALTVVGLGQHQVLLFLYVGLCWMSDAMEVMLVSVMAPAVACEWGISPESQSLLAGAVFLGMMLASPVWGALADVAGRRRAFGGAAVLAVAGGVASAFSSSLGWLVAARLVVGSGLVGVLPMYSLMEEWLPKRSGSKGKVLVALQVWWSIGTAFESLLALALLNSHGWRALLAASVAPLAIVIALLPLVPESPHYLAASGKRDEAVRVLEVAAALNGRSAQLRRHWEDVQQQQQQQTQEREQEQEPLLHQQPGVQDATAASHQRVVSVRAGPSTDAAHAGDDAASAAEALGPPKAKAAASEPQLGFDAGARDGAANGSQGVAGAARPNVDSGSPGSRSSWSCCGWMRHGGPCGKLGAVLGCLLSPPLRGRTCRLAVTWFASALSYYGVVMLVPLVAAGAALAGGGGGGSSGGGGGSAQAGDCLPWDADAAATADGGSSKGSHLVLPTSAYWSMLIAAAAELPSLALAFLTVDRWSRRRLVSYGLAATAAALAPLAAAAIAMRSGGGSRTYSSPPPPPPPSMPPLQGQVGHATAGFVLTGGGGGAGVGGAGGGSGGGSVTGALPFTRRRLPTTGSTTALTTAVAVAEWLPITSVTAARLFVSGAFTLLYVLTPGQYPASVRGSALGAANTLARVGAMAAPYVAVALPAHGHLAAALGVMAGACLAGAFAASGLADEG</sequence>
<feature type="region of interest" description="Disordered" evidence="6">
    <location>
        <begin position="520"/>
        <end position="542"/>
    </location>
</feature>
<dbReference type="Pfam" id="PF07690">
    <property type="entry name" value="MFS_1"/>
    <property type="match status" value="1"/>
</dbReference>
<comment type="caution">
    <text evidence="9">The sequence shown here is derived from an EMBL/GenBank/DDBJ whole genome shotgun (WGS) entry which is preliminary data.</text>
</comment>
<dbReference type="PANTHER" id="PTHR23511:SF5">
    <property type="entry name" value="MAJOR FACILITATOR-TYPE TRANSPORTER HXNZ-RELATED"/>
    <property type="match status" value="1"/>
</dbReference>
<feature type="transmembrane region" description="Helical" evidence="7">
    <location>
        <begin position="119"/>
        <end position="141"/>
    </location>
</feature>
<evidence type="ECO:0000256" key="1">
    <source>
        <dbReference type="ARBA" id="ARBA00004141"/>
    </source>
</evidence>
<keyword evidence="5 7" id="KW-0472">Membrane</keyword>
<feature type="transmembrane region" description="Helical" evidence="7">
    <location>
        <begin position="391"/>
        <end position="417"/>
    </location>
</feature>
<protein>
    <recommendedName>
        <fullName evidence="8">Major facilitator superfamily (MFS) profile domain-containing protein</fullName>
    </recommendedName>
</protein>
<evidence type="ECO:0000313" key="9">
    <source>
        <dbReference type="EMBL" id="KAG2426985.1"/>
    </source>
</evidence>
<dbReference type="GO" id="GO:0022857">
    <property type="term" value="F:transmembrane transporter activity"/>
    <property type="evidence" value="ECO:0007669"/>
    <property type="project" value="InterPro"/>
</dbReference>
<gene>
    <name evidence="9" type="ORF">HXX76_012769</name>
</gene>